<dbReference type="CDD" id="cd04852">
    <property type="entry name" value="Peptidases_S8_3"/>
    <property type="match status" value="1"/>
</dbReference>
<protein>
    <submittedName>
        <fullName evidence="8">Uncharacterized protein</fullName>
    </submittedName>
</protein>
<dbReference type="InterPro" id="IPR010259">
    <property type="entry name" value="S8pro/Inhibitor_I9"/>
</dbReference>
<dbReference type="Gene3D" id="3.40.50.200">
    <property type="entry name" value="Peptidase S8/S53 domain"/>
    <property type="match status" value="1"/>
</dbReference>
<dbReference type="Pfam" id="PF00082">
    <property type="entry name" value="Peptidase_S8"/>
    <property type="match status" value="1"/>
</dbReference>
<dbReference type="AlphaFoldDB" id="A0A8K0DXD6"/>
<evidence type="ECO:0000256" key="5">
    <source>
        <dbReference type="SAM" id="SignalP"/>
    </source>
</evidence>
<dbReference type="InterPro" id="IPR045051">
    <property type="entry name" value="SBT"/>
</dbReference>
<dbReference type="Proteomes" id="UP000796880">
    <property type="component" value="Unassembled WGS sequence"/>
</dbReference>
<dbReference type="GO" id="GO:0004252">
    <property type="term" value="F:serine-type endopeptidase activity"/>
    <property type="evidence" value="ECO:0007669"/>
    <property type="project" value="InterPro"/>
</dbReference>
<evidence type="ECO:0000256" key="3">
    <source>
        <dbReference type="ARBA" id="ARBA00022729"/>
    </source>
</evidence>
<evidence type="ECO:0000256" key="2">
    <source>
        <dbReference type="ARBA" id="ARBA00011073"/>
    </source>
</evidence>
<dbReference type="InterPro" id="IPR036852">
    <property type="entry name" value="Peptidase_S8/S53_dom_sf"/>
</dbReference>
<keyword evidence="9" id="KW-1185">Reference proteome</keyword>
<dbReference type="SUPFAM" id="SSF52743">
    <property type="entry name" value="Subtilisin-like"/>
    <property type="match status" value="1"/>
</dbReference>
<evidence type="ECO:0000256" key="4">
    <source>
        <dbReference type="PROSITE-ProRule" id="PRU01240"/>
    </source>
</evidence>
<proteinExistence type="inferred from homology"/>
<dbReference type="GO" id="GO:0005576">
    <property type="term" value="C:extracellular region"/>
    <property type="evidence" value="ECO:0007669"/>
    <property type="project" value="UniProtKB-SubCell"/>
</dbReference>
<comment type="caution">
    <text evidence="8">The sequence shown here is derived from an EMBL/GenBank/DDBJ whole genome shotgun (WGS) entry which is preliminary data.</text>
</comment>
<evidence type="ECO:0000259" key="7">
    <source>
        <dbReference type="Pfam" id="PF05922"/>
    </source>
</evidence>
<evidence type="ECO:0000256" key="1">
    <source>
        <dbReference type="ARBA" id="ARBA00004613"/>
    </source>
</evidence>
<evidence type="ECO:0000259" key="6">
    <source>
        <dbReference type="Pfam" id="PF00082"/>
    </source>
</evidence>
<comment type="similarity">
    <text evidence="2 4">Belongs to the peptidase S8 family.</text>
</comment>
<dbReference type="Pfam" id="PF05922">
    <property type="entry name" value="Inhibitor_I9"/>
    <property type="match status" value="1"/>
</dbReference>
<comment type="subcellular location">
    <subcellularLocation>
        <location evidence="1">Secreted</location>
    </subcellularLocation>
</comment>
<dbReference type="CDD" id="cd02120">
    <property type="entry name" value="PA_subtilisin_like"/>
    <property type="match status" value="1"/>
</dbReference>
<dbReference type="InterPro" id="IPR037045">
    <property type="entry name" value="S8pro/Inhibitor_I9_sf"/>
</dbReference>
<dbReference type="Gene3D" id="3.30.70.80">
    <property type="entry name" value="Peptidase S8 propeptide/proteinase inhibitor I9"/>
    <property type="match status" value="1"/>
</dbReference>
<dbReference type="InterPro" id="IPR034197">
    <property type="entry name" value="Peptidases_S8_3"/>
</dbReference>
<feature type="domain" description="Inhibitor I9" evidence="7">
    <location>
        <begin position="29"/>
        <end position="113"/>
    </location>
</feature>
<dbReference type="OrthoDB" id="206201at2759"/>
<reference evidence="8" key="1">
    <citation type="submission" date="2020-03" db="EMBL/GenBank/DDBJ databases">
        <title>A high-quality chromosome-level genome assembly of a woody plant with both climbing and erect habits, Rhamnella rubrinervis.</title>
        <authorList>
            <person name="Lu Z."/>
            <person name="Yang Y."/>
            <person name="Zhu X."/>
            <person name="Sun Y."/>
        </authorList>
    </citation>
    <scope>NUCLEOTIDE SEQUENCE</scope>
    <source>
        <strain evidence="8">BYM</strain>
        <tissue evidence="8">Leaf</tissue>
    </source>
</reference>
<feature type="chain" id="PRO_5035438215" evidence="5">
    <location>
        <begin position="21"/>
        <end position="495"/>
    </location>
</feature>
<dbReference type="InterPro" id="IPR000209">
    <property type="entry name" value="Peptidase_S8/S53_dom"/>
</dbReference>
<sequence length="495" mass="53084">MGFIWFFVYTHLLSILLVSCDSNVDVTQSFIVRVQNDLKQSGYFAVEDWYRSTIKSLNASQNPNISNSEESDFLHVYNTVFQGFSLKLTTLQAEELKKRPEILGVFPDRVRQIQTTRSPGFLGLEASGNNGLLNESDWGSNTIIGVIDTGIWPERSSFHDQDLGPIPSHWKGECVPGQQFPKTLCNKKLIGARYFHKGYVARFGGAGDNNREKVLFESARDSLGHGTHTVSTAAGRRVENASLLGYAQGTSSGIAPKARIAVYKVCWSEGCMESDILAAMDYAVKDGVDVISLSLGGGPLPYDVDAIAIASYVAVKKGIVVSAAAGNKVPSAETVTNVAPWITTVGAGTLDRNFPADLTLEDGRVITGSSLYSGDPLPEKTYYPLIYAGDASVVGSKASAAAYCMPRTLDKELVRGKIVVCDVGQISSVGKGVVVKESGGVGVITAYVDPFGEGLLADAYLTPGMSITVSARSTVLDYIISSKDPRATIRFTGPD</sequence>
<comment type="caution">
    <text evidence="4">Lacks conserved residue(s) required for the propagation of feature annotation.</text>
</comment>
<name>A0A8K0DXD6_9ROSA</name>
<dbReference type="PANTHER" id="PTHR10795">
    <property type="entry name" value="PROPROTEIN CONVERTASE SUBTILISIN/KEXIN"/>
    <property type="match status" value="1"/>
</dbReference>
<organism evidence="8 9">
    <name type="scientific">Rhamnella rubrinervis</name>
    <dbReference type="NCBI Taxonomy" id="2594499"/>
    <lineage>
        <taxon>Eukaryota</taxon>
        <taxon>Viridiplantae</taxon>
        <taxon>Streptophyta</taxon>
        <taxon>Embryophyta</taxon>
        <taxon>Tracheophyta</taxon>
        <taxon>Spermatophyta</taxon>
        <taxon>Magnoliopsida</taxon>
        <taxon>eudicotyledons</taxon>
        <taxon>Gunneridae</taxon>
        <taxon>Pentapetalae</taxon>
        <taxon>rosids</taxon>
        <taxon>fabids</taxon>
        <taxon>Rosales</taxon>
        <taxon>Rhamnaceae</taxon>
        <taxon>rhamnoid group</taxon>
        <taxon>Rhamneae</taxon>
        <taxon>Rhamnella</taxon>
    </lineage>
</organism>
<keyword evidence="3 5" id="KW-0732">Signal</keyword>
<dbReference type="PROSITE" id="PS51892">
    <property type="entry name" value="SUBTILASE"/>
    <property type="match status" value="1"/>
</dbReference>
<accession>A0A8K0DXD6</accession>
<feature type="signal peptide" evidence="5">
    <location>
        <begin position="1"/>
        <end position="20"/>
    </location>
</feature>
<dbReference type="GO" id="GO:0006508">
    <property type="term" value="P:proteolysis"/>
    <property type="evidence" value="ECO:0007669"/>
    <property type="project" value="InterPro"/>
</dbReference>
<feature type="domain" description="Peptidase S8/S53" evidence="6">
    <location>
        <begin position="139"/>
        <end position="352"/>
    </location>
</feature>
<evidence type="ECO:0000313" key="8">
    <source>
        <dbReference type="EMBL" id="KAF3436486.1"/>
    </source>
</evidence>
<dbReference type="EMBL" id="VOIH02000010">
    <property type="protein sequence ID" value="KAF3436486.1"/>
    <property type="molecule type" value="Genomic_DNA"/>
</dbReference>
<evidence type="ECO:0000313" key="9">
    <source>
        <dbReference type="Proteomes" id="UP000796880"/>
    </source>
</evidence>
<gene>
    <name evidence="8" type="ORF">FNV43_RR23578</name>
</gene>